<feature type="compositionally biased region" description="Low complexity" evidence="1">
    <location>
        <begin position="405"/>
        <end position="419"/>
    </location>
</feature>
<dbReference type="AlphaFoldDB" id="A0A0V0J751"/>
<feature type="region of interest" description="Disordered" evidence="1">
    <location>
        <begin position="446"/>
        <end position="470"/>
    </location>
</feature>
<sequence>TTNLISASGGLCEFGFGFAMYPTVVDSSAESLVDLSNFCCRCLNIPTLIKSAGEVDATYLVMLYRRLYGMDDDSIDPFHSLDDVSDRICYIRDDLSSFLKEDLDHIKVNSIIQGDKTVIFYLLEILSAIIALWVLPKLDFINGNFDLHSTSPQLACSPEMPRSSTRACLPLPSAKEESVLRTKIQTPSPYGDYQKLDDYSSGVPIHCADGGYRVWPSEVTTLFAISPPATPKEKDNVEIVASSCFPKPPVTPPSPMHLCMRQSTDSGLRLSPHGDDSFSGPEEKGKLPSLQTTKNETVGASPTETGGGATSGIASLKSSARTLDNKVEDLGAGDLTGRSCTSLHTTSPLPQEPPSGYVSEDNDHRRSGTDSTRANAMQPPVLSPKGCAKKIGRHGGREKVAIEFSDLSSRSSDNTSRTTAPSSFSFGGLNEGITIELEHFSMTPSSTALSHREEEEGIDGGASEATCPSSMSGISSSENCGYRDEVFWCANHEASSTALHSTCSLSRDFSNVRWNAKRVHRRALAIDDLARSLSSFAQDMCCRERELVKRSRQRAQLRACLTELRNCLNATKNQIDMLLNSSDEEEGDPTAVAKAETATSSGRHRRYGPPPSVNRSKCVVFAPCVSSTFSDIEMEKRRLDRKCERLLYAKQRYTADFCDLILRRLMERSSALTSPIA</sequence>
<gene>
    <name evidence="4" type="ORF">TR167030</name>
</gene>
<feature type="compositionally biased region" description="Polar residues" evidence="1">
    <location>
        <begin position="289"/>
        <end position="304"/>
    </location>
</feature>
<keyword evidence="2" id="KW-0472">Membrane</keyword>
<feature type="region of interest" description="Disordered" evidence="1">
    <location>
        <begin position="581"/>
        <end position="611"/>
    </location>
</feature>
<accession>A0A0V0J751</accession>
<protein>
    <recommendedName>
        <fullName evidence="3">DUF5745 domain-containing protein</fullName>
    </recommendedName>
</protein>
<feature type="compositionally biased region" description="Basic and acidic residues" evidence="1">
    <location>
        <begin position="272"/>
        <end position="286"/>
    </location>
</feature>
<proteinExistence type="predicted"/>
<organism evidence="4">
    <name type="scientific">Schistocephalus solidus</name>
    <name type="common">Tapeworm</name>
    <dbReference type="NCBI Taxonomy" id="70667"/>
    <lineage>
        <taxon>Eukaryota</taxon>
        <taxon>Metazoa</taxon>
        <taxon>Spiralia</taxon>
        <taxon>Lophotrochozoa</taxon>
        <taxon>Platyhelminthes</taxon>
        <taxon>Cestoda</taxon>
        <taxon>Eucestoda</taxon>
        <taxon>Diphyllobothriidea</taxon>
        <taxon>Diphyllobothriidae</taxon>
        <taxon>Schistocephalus</taxon>
    </lineage>
</organism>
<evidence type="ECO:0000259" key="3">
    <source>
        <dbReference type="Pfam" id="PF19016"/>
    </source>
</evidence>
<name>A0A0V0J751_SCHSO</name>
<feature type="region of interest" description="Disordered" evidence="1">
    <location>
        <begin position="250"/>
        <end position="313"/>
    </location>
</feature>
<feature type="domain" description="DUF5745" evidence="3">
    <location>
        <begin position="86"/>
        <end position="129"/>
    </location>
</feature>
<dbReference type="EMBL" id="GEEE01001752">
    <property type="protein sequence ID" value="JAP61473.1"/>
    <property type="molecule type" value="Transcribed_RNA"/>
</dbReference>
<keyword evidence="2" id="KW-1133">Transmembrane helix</keyword>
<reference evidence="4" key="1">
    <citation type="submission" date="2016-01" db="EMBL/GenBank/DDBJ databases">
        <title>Reference transcriptome for the parasite Schistocephalus solidus: insights into the molecular evolution of parasitism.</title>
        <authorList>
            <person name="Hebert F.O."/>
            <person name="Grambauer S."/>
            <person name="Barber I."/>
            <person name="Landry C.R."/>
            <person name="Aubin-Horth N."/>
        </authorList>
    </citation>
    <scope>NUCLEOTIDE SEQUENCE</scope>
</reference>
<evidence type="ECO:0000256" key="2">
    <source>
        <dbReference type="SAM" id="Phobius"/>
    </source>
</evidence>
<evidence type="ECO:0000256" key="1">
    <source>
        <dbReference type="SAM" id="MobiDB-lite"/>
    </source>
</evidence>
<keyword evidence="2" id="KW-0812">Transmembrane</keyword>
<feature type="region of interest" description="Disordered" evidence="1">
    <location>
        <begin position="330"/>
        <end position="425"/>
    </location>
</feature>
<feature type="transmembrane region" description="Helical" evidence="2">
    <location>
        <begin position="118"/>
        <end position="135"/>
    </location>
</feature>
<feature type="compositionally biased region" description="Polar residues" evidence="1">
    <location>
        <begin position="338"/>
        <end position="349"/>
    </location>
</feature>
<evidence type="ECO:0000313" key="4">
    <source>
        <dbReference type="EMBL" id="JAP61473.1"/>
    </source>
</evidence>
<dbReference type="Pfam" id="PF19016">
    <property type="entry name" value="DUF5745"/>
    <property type="match status" value="1"/>
</dbReference>
<feature type="non-terminal residue" evidence="4">
    <location>
        <position position="1"/>
    </location>
</feature>
<dbReference type="InterPro" id="IPR044039">
    <property type="entry name" value="DUF5745"/>
</dbReference>